<comment type="similarity">
    <text evidence="1">In the C-terminal section; belongs to the transposase 35 family.</text>
</comment>
<dbReference type="GO" id="GO:0032196">
    <property type="term" value="P:transposition"/>
    <property type="evidence" value="ECO:0007669"/>
    <property type="project" value="UniProtKB-KW"/>
</dbReference>
<dbReference type="Pfam" id="PF01385">
    <property type="entry name" value="OrfB_IS605"/>
    <property type="match status" value="1"/>
</dbReference>
<protein>
    <submittedName>
        <fullName evidence="8">Transposase</fullName>
    </submittedName>
</protein>
<proteinExistence type="inferred from homology"/>
<feature type="region of interest" description="Disordered" evidence="5">
    <location>
        <begin position="335"/>
        <end position="357"/>
    </location>
</feature>
<dbReference type="InterPro" id="IPR001959">
    <property type="entry name" value="Transposase"/>
</dbReference>
<keyword evidence="4" id="KW-0233">DNA recombination</keyword>
<evidence type="ECO:0000259" key="7">
    <source>
        <dbReference type="Pfam" id="PF07282"/>
    </source>
</evidence>
<evidence type="ECO:0000256" key="4">
    <source>
        <dbReference type="ARBA" id="ARBA00023172"/>
    </source>
</evidence>
<reference evidence="8 9" key="1">
    <citation type="submission" date="2018-08" db="EMBL/GenBank/DDBJ databases">
        <title>A genome reference for cultivated species of the human gut microbiota.</title>
        <authorList>
            <person name="Zou Y."/>
            <person name="Xue W."/>
            <person name="Luo G."/>
        </authorList>
    </citation>
    <scope>NUCLEOTIDE SEQUENCE [LARGE SCALE GENOMIC DNA]</scope>
    <source>
        <strain evidence="8 9">AF11-12</strain>
    </source>
</reference>
<dbReference type="GO" id="GO:0003677">
    <property type="term" value="F:DNA binding"/>
    <property type="evidence" value="ECO:0007669"/>
    <property type="project" value="UniProtKB-KW"/>
</dbReference>
<evidence type="ECO:0000313" key="9">
    <source>
        <dbReference type="Proteomes" id="UP000265775"/>
    </source>
</evidence>
<dbReference type="EMBL" id="QSAR01000018">
    <property type="protein sequence ID" value="RGW63056.1"/>
    <property type="molecule type" value="Genomic_DNA"/>
</dbReference>
<sequence length="486" mass="55773">MSQKVRIVKVRHAGASVYLGDDSCRNHCWTRNPERIMDWLCDGWRTRFNQHREHRTVRRYMEDMETHERMWVDVPLGGATVGEPFKDSEARTRCSWLACIPAAILASPMRVENSEWYAALKRKKINGGRVPGFKSCKRDSRYFVCWRNQNKTGNAVYHQVSRKRGVVVITGTVKKEFRKPGETECRWRLSIHVRVSQPVRDYTSVSVNWTERTLVFTNKPSPIQRNATGRQTGIDRGCVHTLALSDGTMLDMPQPSEQEKRAYLRLQRKLARQDTVNSRRGGKTAKFQSKRRKLTLKRMGSIRRRVNNRKDDWVAKTTTRLVEDYDLIALEALNPRQMTRKPKPKPDPNHKGRYLRNGSTAKAGLNRSILNNRWTDIQNKLEYKTRLAGTRLILVNPAYTSQTCNRCGHVAKENRESQAVFQCVNCGNKANADINAAKNILSRAIHTTGMDDAEGVEGHASRETNVSWESPVETPTPAPRMGRPLH</sequence>
<feature type="domain" description="Probable transposase IS891/IS1136/IS1341" evidence="6">
    <location>
        <begin position="223"/>
        <end position="340"/>
    </location>
</feature>
<dbReference type="Proteomes" id="UP000265775">
    <property type="component" value="Unassembled WGS sequence"/>
</dbReference>
<comment type="caution">
    <text evidence="8">The sequence shown here is derived from an EMBL/GenBank/DDBJ whole genome shotgun (WGS) entry which is preliminary data.</text>
</comment>
<evidence type="ECO:0000313" key="8">
    <source>
        <dbReference type="EMBL" id="RGW63056.1"/>
    </source>
</evidence>
<dbReference type="InterPro" id="IPR010095">
    <property type="entry name" value="Cas12f1-like_TNB"/>
</dbReference>
<evidence type="ECO:0000259" key="6">
    <source>
        <dbReference type="Pfam" id="PF01385"/>
    </source>
</evidence>
<name>A0A395XWK1_BIFLN</name>
<dbReference type="Pfam" id="PF07282">
    <property type="entry name" value="Cas12f1-like_TNB"/>
    <property type="match status" value="1"/>
</dbReference>
<dbReference type="RefSeq" id="WP_117781917.1">
    <property type="nucleotide sequence ID" value="NZ_QSAR01000018.1"/>
</dbReference>
<feature type="region of interest" description="Disordered" evidence="5">
    <location>
        <begin position="272"/>
        <end position="292"/>
    </location>
</feature>
<evidence type="ECO:0000256" key="1">
    <source>
        <dbReference type="ARBA" id="ARBA00008761"/>
    </source>
</evidence>
<feature type="region of interest" description="Disordered" evidence="5">
    <location>
        <begin position="455"/>
        <end position="486"/>
    </location>
</feature>
<keyword evidence="2" id="KW-0815">Transposition</keyword>
<dbReference type="AlphaFoldDB" id="A0A395XWK1"/>
<evidence type="ECO:0000256" key="2">
    <source>
        <dbReference type="ARBA" id="ARBA00022578"/>
    </source>
</evidence>
<organism evidence="8 9">
    <name type="scientific">Bifidobacterium longum</name>
    <dbReference type="NCBI Taxonomy" id="216816"/>
    <lineage>
        <taxon>Bacteria</taxon>
        <taxon>Bacillati</taxon>
        <taxon>Actinomycetota</taxon>
        <taxon>Actinomycetes</taxon>
        <taxon>Bifidobacteriales</taxon>
        <taxon>Bifidobacteriaceae</taxon>
        <taxon>Bifidobacterium</taxon>
    </lineage>
</organism>
<dbReference type="GO" id="GO:0006310">
    <property type="term" value="P:DNA recombination"/>
    <property type="evidence" value="ECO:0007669"/>
    <property type="project" value="UniProtKB-KW"/>
</dbReference>
<keyword evidence="3" id="KW-0238">DNA-binding</keyword>
<evidence type="ECO:0000256" key="5">
    <source>
        <dbReference type="SAM" id="MobiDB-lite"/>
    </source>
</evidence>
<feature type="domain" description="Cas12f1-like TNB" evidence="7">
    <location>
        <begin position="374"/>
        <end position="440"/>
    </location>
</feature>
<evidence type="ECO:0000256" key="3">
    <source>
        <dbReference type="ARBA" id="ARBA00023125"/>
    </source>
</evidence>
<dbReference type="NCBIfam" id="NF040570">
    <property type="entry name" value="guided_TnpB"/>
    <property type="match status" value="1"/>
</dbReference>
<accession>A0A395XWK1</accession>
<gene>
    <name evidence="8" type="ORF">DWV59_10900</name>
</gene>
<feature type="compositionally biased region" description="Basic residues" evidence="5">
    <location>
        <begin position="280"/>
        <end position="292"/>
    </location>
</feature>